<feature type="transmembrane region" description="Helical" evidence="1">
    <location>
        <begin position="20"/>
        <end position="40"/>
    </location>
</feature>
<sequence length="54" mass="5962">MCTENNSSYYQRPTQSPLSVIFIPCFLFCFVLSQTVVLEVGMSCGGCEKGFGQN</sequence>
<dbReference type="Proteomes" id="UP000657918">
    <property type="component" value="Chromosome 8"/>
</dbReference>
<evidence type="ECO:0000313" key="3">
    <source>
        <dbReference type="Proteomes" id="UP000657918"/>
    </source>
</evidence>
<keyword evidence="1" id="KW-1133">Transmembrane helix</keyword>
<gene>
    <name evidence="2" type="ORF">SADUNF_Sadunf08G0015800</name>
</gene>
<evidence type="ECO:0000256" key="1">
    <source>
        <dbReference type="SAM" id="Phobius"/>
    </source>
</evidence>
<protein>
    <submittedName>
        <fullName evidence="2">Uncharacterized protein</fullName>
    </submittedName>
</protein>
<keyword evidence="1" id="KW-0812">Transmembrane</keyword>
<dbReference type="EMBL" id="JADGMS010000008">
    <property type="protein sequence ID" value="KAF9676568.1"/>
    <property type="molecule type" value="Genomic_DNA"/>
</dbReference>
<keyword evidence="3" id="KW-1185">Reference proteome</keyword>
<accession>A0A835N0Q2</accession>
<reference evidence="2 3" key="1">
    <citation type="submission" date="2020-10" db="EMBL/GenBank/DDBJ databases">
        <title>Plant Genome Project.</title>
        <authorList>
            <person name="Zhang R.-G."/>
        </authorList>
    </citation>
    <scope>NUCLEOTIDE SEQUENCE [LARGE SCALE GENOMIC DNA]</scope>
    <source>
        <strain evidence="2">FAFU-HL-1</strain>
        <tissue evidence="2">Leaf</tissue>
    </source>
</reference>
<dbReference type="AlphaFoldDB" id="A0A835N0Q2"/>
<keyword evidence="1" id="KW-0472">Membrane</keyword>
<organism evidence="2 3">
    <name type="scientific">Salix dunnii</name>
    <dbReference type="NCBI Taxonomy" id="1413687"/>
    <lineage>
        <taxon>Eukaryota</taxon>
        <taxon>Viridiplantae</taxon>
        <taxon>Streptophyta</taxon>
        <taxon>Embryophyta</taxon>
        <taxon>Tracheophyta</taxon>
        <taxon>Spermatophyta</taxon>
        <taxon>Magnoliopsida</taxon>
        <taxon>eudicotyledons</taxon>
        <taxon>Gunneridae</taxon>
        <taxon>Pentapetalae</taxon>
        <taxon>rosids</taxon>
        <taxon>fabids</taxon>
        <taxon>Malpighiales</taxon>
        <taxon>Salicaceae</taxon>
        <taxon>Saliceae</taxon>
        <taxon>Salix</taxon>
    </lineage>
</organism>
<name>A0A835N0Q2_9ROSI</name>
<comment type="caution">
    <text evidence="2">The sequence shown here is derived from an EMBL/GenBank/DDBJ whole genome shotgun (WGS) entry which is preliminary data.</text>
</comment>
<evidence type="ECO:0000313" key="2">
    <source>
        <dbReference type="EMBL" id="KAF9676568.1"/>
    </source>
</evidence>
<proteinExistence type="predicted"/>